<keyword evidence="4" id="KW-1185">Reference proteome</keyword>
<gene>
    <name evidence="1" type="ORF">DAD186_13960</name>
    <name evidence="2" type="ORF">FOB48_04330</name>
</gene>
<evidence type="ECO:0000313" key="3">
    <source>
        <dbReference type="Proteomes" id="UP000092596"/>
    </source>
</evidence>
<evidence type="ECO:0000313" key="1">
    <source>
        <dbReference type="EMBL" id="ANP27946.1"/>
    </source>
</evidence>
<organism evidence="1 3">
    <name type="scientific">Dermabacter vaginalis</name>
    <dbReference type="NCBI Taxonomy" id="1630135"/>
    <lineage>
        <taxon>Bacteria</taxon>
        <taxon>Bacillati</taxon>
        <taxon>Actinomycetota</taxon>
        <taxon>Actinomycetes</taxon>
        <taxon>Micrococcales</taxon>
        <taxon>Dermabacteraceae</taxon>
        <taxon>Dermabacter</taxon>
    </lineage>
</organism>
<sequence>MERISFGWDYTDWPIFSSKTGSDPYPDIRSQISPDLANALAQWAEEMCEAYADETGLVRPTPSTAAKLDSKFDELTSRLLAEGIDVEQDVRWWHS</sequence>
<dbReference type="Proteomes" id="UP000092596">
    <property type="component" value="Chromosome"/>
</dbReference>
<protein>
    <submittedName>
        <fullName evidence="1">Uncharacterized protein</fullName>
    </submittedName>
</protein>
<reference evidence="1 3" key="1">
    <citation type="submission" date="2015-06" db="EMBL/GenBank/DDBJ databases">
        <title>Investigation of pathophysiology for high-risk pregnancy and development of treatment modality based on it.</title>
        <authorList>
            <person name="Kim B.-C."/>
            <person name="Lim S."/>
        </authorList>
    </citation>
    <scope>NUCLEOTIDE SEQUENCE [LARGE SCALE GENOMIC DNA]</scope>
    <source>
        <strain evidence="1 3">AD1-86</strain>
    </source>
</reference>
<dbReference type="KEGG" id="dva:DAD186_13960"/>
<accession>A0A1B0ZJ26</accession>
<dbReference type="RefSeq" id="WP_150332985.1">
    <property type="nucleotide sequence ID" value="NZ_CP012117.1"/>
</dbReference>
<proteinExistence type="predicted"/>
<dbReference type="Proteomes" id="UP000323865">
    <property type="component" value="Chromosome"/>
</dbReference>
<dbReference type="EMBL" id="CP044108">
    <property type="protein sequence ID" value="QEU11593.1"/>
    <property type="molecule type" value="Genomic_DNA"/>
</dbReference>
<evidence type="ECO:0000313" key="4">
    <source>
        <dbReference type="Proteomes" id="UP000323865"/>
    </source>
</evidence>
<dbReference type="AlphaFoldDB" id="A0A1B0ZJ26"/>
<dbReference type="EMBL" id="CP012117">
    <property type="protein sequence ID" value="ANP27946.1"/>
    <property type="molecule type" value="Genomic_DNA"/>
</dbReference>
<name>A0A1B0ZJ26_9MICO</name>
<reference evidence="2 4" key="2">
    <citation type="submission" date="2019-09" db="EMBL/GenBank/DDBJ databases">
        <title>FDA dAtabase for Regulatory Grade micrObial Sequences (FDA-ARGOS): Supporting development and validation of Infectious Disease Dx tests.</title>
        <authorList>
            <person name="Sciortino C."/>
            <person name="Tallon L."/>
            <person name="Sadzewicz L."/>
            <person name="Vavikolanu K."/>
            <person name="Mehta A."/>
            <person name="Aluvathingal J."/>
            <person name="Nadendla S."/>
            <person name="Nandy P."/>
            <person name="Geyer C."/>
            <person name="Yan Y."/>
            <person name="Sichtig H."/>
        </authorList>
    </citation>
    <scope>NUCLEOTIDE SEQUENCE [LARGE SCALE GENOMIC DNA]</scope>
    <source>
        <strain evidence="2 4">FDAARGOS_640</strain>
    </source>
</reference>
<evidence type="ECO:0000313" key="2">
    <source>
        <dbReference type="EMBL" id="QEU11593.1"/>
    </source>
</evidence>